<organism evidence="2 3">
    <name type="scientific">Mycena alexandri</name>
    <dbReference type="NCBI Taxonomy" id="1745969"/>
    <lineage>
        <taxon>Eukaryota</taxon>
        <taxon>Fungi</taxon>
        <taxon>Dikarya</taxon>
        <taxon>Basidiomycota</taxon>
        <taxon>Agaricomycotina</taxon>
        <taxon>Agaricomycetes</taxon>
        <taxon>Agaricomycetidae</taxon>
        <taxon>Agaricales</taxon>
        <taxon>Marasmiineae</taxon>
        <taxon>Mycenaceae</taxon>
        <taxon>Mycena</taxon>
    </lineage>
</organism>
<accession>A0AAD6SHQ4</accession>
<reference evidence="2" key="1">
    <citation type="submission" date="2023-03" db="EMBL/GenBank/DDBJ databases">
        <title>Massive genome expansion in bonnet fungi (Mycena s.s.) driven by repeated elements and novel gene families across ecological guilds.</title>
        <authorList>
            <consortium name="Lawrence Berkeley National Laboratory"/>
            <person name="Harder C.B."/>
            <person name="Miyauchi S."/>
            <person name="Viragh M."/>
            <person name="Kuo A."/>
            <person name="Thoen E."/>
            <person name="Andreopoulos B."/>
            <person name="Lu D."/>
            <person name="Skrede I."/>
            <person name="Drula E."/>
            <person name="Henrissat B."/>
            <person name="Morin E."/>
            <person name="Kohler A."/>
            <person name="Barry K."/>
            <person name="LaButti K."/>
            <person name="Morin E."/>
            <person name="Salamov A."/>
            <person name="Lipzen A."/>
            <person name="Mereny Z."/>
            <person name="Hegedus B."/>
            <person name="Baldrian P."/>
            <person name="Stursova M."/>
            <person name="Weitz H."/>
            <person name="Taylor A."/>
            <person name="Grigoriev I.V."/>
            <person name="Nagy L.G."/>
            <person name="Martin F."/>
            <person name="Kauserud H."/>
        </authorList>
    </citation>
    <scope>NUCLEOTIDE SEQUENCE</scope>
    <source>
        <strain evidence="2">CBHHK200</strain>
    </source>
</reference>
<keyword evidence="1" id="KW-0472">Membrane</keyword>
<dbReference type="Proteomes" id="UP001218188">
    <property type="component" value="Unassembled WGS sequence"/>
</dbReference>
<keyword evidence="1" id="KW-1133">Transmembrane helix</keyword>
<name>A0AAD6SHQ4_9AGAR</name>
<feature type="transmembrane region" description="Helical" evidence="1">
    <location>
        <begin position="201"/>
        <end position="222"/>
    </location>
</feature>
<dbReference type="EMBL" id="JARJCM010000120">
    <property type="protein sequence ID" value="KAJ7027705.1"/>
    <property type="molecule type" value="Genomic_DNA"/>
</dbReference>
<keyword evidence="1" id="KW-0812">Transmembrane</keyword>
<keyword evidence="3" id="KW-1185">Reference proteome</keyword>
<proteinExistence type="predicted"/>
<comment type="caution">
    <text evidence="2">The sequence shown here is derived from an EMBL/GenBank/DDBJ whole genome shotgun (WGS) entry which is preliminary data.</text>
</comment>
<evidence type="ECO:0000313" key="2">
    <source>
        <dbReference type="EMBL" id="KAJ7027705.1"/>
    </source>
</evidence>
<evidence type="ECO:0000256" key="1">
    <source>
        <dbReference type="SAM" id="Phobius"/>
    </source>
</evidence>
<sequence>MSVATAHFIFQVWYLARRVESAVWTRLVHERTTDLVALTARLVDARGNNADAVVLSAGCLVVHISRLYAARPRHIGRLRHAQGKMCVHCICIAPPSHASRGGRHVPQVAVLPASMQDPTANPKRGRVGVFSPGLFLCHTLVLGWRVSGIGGLEIVLVVVAALAIGVVHLSVALGIGVDVLPTRTCDVSGVCWRTGGRARALRRWGLGIIFSLSFGVCAGVVGSEGGEWALRQRAGAGKDMYSVHPRGHARALRRLGDAAEEGIQALLHRRRRALAGAQIALAWDKVDTKLDCFPLGIGISIVSFDRFKARFTSLNFADEVLCVLLIRSTLVLAPYDTRHSAHVETDLDLRDADNSIYRRVPQHLIALRLLLYPHPTFPRLKIVPEFLTD</sequence>
<feature type="transmembrane region" description="Helical" evidence="1">
    <location>
        <begin position="154"/>
        <end position="180"/>
    </location>
</feature>
<evidence type="ECO:0000313" key="3">
    <source>
        <dbReference type="Proteomes" id="UP001218188"/>
    </source>
</evidence>
<dbReference type="AlphaFoldDB" id="A0AAD6SHQ4"/>
<gene>
    <name evidence="2" type="ORF">C8F04DRAFT_1266656</name>
</gene>
<feature type="transmembrane region" description="Helical" evidence="1">
    <location>
        <begin position="127"/>
        <end position="148"/>
    </location>
</feature>
<protein>
    <submittedName>
        <fullName evidence="2">Uncharacterized protein</fullName>
    </submittedName>
</protein>